<keyword evidence="1" id="KW-0805">Transcription regulation</keyword>
<evidence type="ECO:0000259" key="7">
    <source>
        <dbReference type="PROSITE" id="PS51755"/>
    </source>
</evidence>
<dbReference type="PROSITE" id="PS51755">
    <property type="entry name" value="OMPR_PHOB"/>
    <property type="match status" value="1"/>
</dbReference>
<gene>
    <name evidence="8" type="ORF">PYV00_05690</name>
</gene>
<keyword evidence="4" id="KW-0597">Phosphoprotein</keyword>
<comment type="caution">
    <text evidence="8">The sequence shown here is derived from an EMBL/GenBank/DDBJ whole genome shotgun (WGS) entry which is preliminary data.</text>
</comment>
<organism evidence="8 9">
    <name type="scientific">Novosphingobium album</name>
    <name type="common">ex Liu et al. 2023</name>
    <dbReference type="NCBI Taxonomy" id="3031130"/>
    <lineage>
        <taxon>Bacteria</taxon>
        <taxon>Pseudomonadati</taxon>
        <taxon>Pseudomonadota</taxon>
        <taxon>Alphaproteobacteria</taxon>
        <taxon>Sphingomonadales</taxon>
        <taxon>Sphingomonadaceae</taxon>
        <taxon>Novosphingobium</taxon>
    </lineage>
</organism>
<feature type="DNA-binding region" description="OmpR/PhoB-type" evidence="5">
    <location>
        <begin position="124"/>
        <end position="220"/>
    </location>
</feature>
<evidence type="ECO:0000256" key="2">
    <source>
        <dbReference type="ARBA" id="ARBA00023125"/>
    </source>
</evidence>
<dbReference type="Pfam" id="PF00486">
    <property type="entry name" value="Trans_reg_C"/>
    <property type="match status" value="1"/>
</dbReference>
<feature type="modified residue" description="4-aspartylphosphate" evidence="4">
    <location>
        <position position="51"/>
    </location>
</feature>
<dbReference type="PANTHER" id="PTHR48111">
    <property type="entry name" value="REGULATOR OF RPOS"/>
    <property type="match status" value="1"/>
</dbReference>
<keyword evidence="9" id="KW-1185">Reference proteome</keyword>
<evidence type="ECO:0000256" key="4">
    <source>
        <dbReference type="PROSITE-ProRule" id="PRU00169"/>
    </source>
</evidence>
<dbReference type="Gene3D" id="1.10.10.10">
    <property type="entry name" value="Winged helix-like DNA-binding domain superfamily/Winged helix DNA-binding domain"/>
    <property type="match status" value="1"/>
</dbReference>
<dbReference type="PANTHER" id="PTHR48111:SF67">
    <property type="entry name" value="TRANSCRIPTIONAL REGULATORY PROTEIN TCTD"/>
    <property type="match status" value="1"/>
</dbReference>
<dbReference type="InterPro" id="IPR011006">
    <property type="entry name" value="CheY-like_superfamily"/>
</dbReference>
<evidence type="ECO:0000256" key="5">
    <source>
        <dbReference type="PROSITE-ProRule" id="PRU01091"/>
    </source>
</evidence>
<evidence type="ECO:0000259" key="6">
    <source>
        <dbReference type="PROSITE" id="PS50110"/>
    </source>
</evidence>
<evidence type="ECO:0000313" key="9">
    <source>
        <dbReference type="Proteomes" id="UP001216253"/>
    </source>
</evidence>
<dbReference type="SMART" id="SM00448">
    <property type="entry name" value="REC"/>
    <property type="match status" value="1"/>
</dbReference>
<reference evidence="8 9" key="1">
    <citation type="submission" date="2023-03" db="EMBL/GenBank/DDBJ databases">
        <title>NovoSphingobium album sp. nov. isolated from polycyclic aromatic hydrocarbons- and heavy-metal polluted soil.</title>
        <authorList>
            <person name="Liu Z."/>
            <person name="Wang K."/>
        </authorList>
    </citation>
    <scope>NUCLEOTIDE SEQUENCE [LARGE SCALE GENOMIC DNA]</scope>
    <source>
        <strain evidence="8 9">H3SJ31-1</strain>
    </source>
</reference>
<dbReference type="EMBL" id="JARESE010000015">
    <property type="protein sequence ID" value="MDE8651208.1"/>
    <property type="molecule type" value="Genomic_DNA"/>
</dbReference>
<dbReference type="SUPFAM" id="SSF52172">
    <property type="entry name" value="CheY-like"/>
    <property type="match status" value="1"/>
</dbReference>
<keyword evidence="3" id="KW-0804">Transcription</keyword>
<proteinExistence type="predicted"/>
<dbReference type="PROSITE" id="PS50110">
    <property type="entry name" value="RESPONSE_REGULATORY"/>
    <property type="match status" value="1"/>
</dbReference>
<dbReference type="SMART" id="SM00862">
    <property type="entry name" value="Trans_reg_C"/>
    <property type="match status" value="1"/>
</dbReference>
<dbReference type="Proteomes" id="UP001216253">
    <property type="component" value="Unassembled WGS sequence"/>
</dbReference>
<feature type="domain" description="OmpR/PhoB-type" evidence="7">
    <location>
        <begin position="124"/>
        <end position="220"/>
    </location>
</feature>
<dbReference type="CDD" id="cd17624">
    <property type="entry name" value="REC_OmpR_PmrA-like"/>
    <property type="match status" value="1"/>
</dbReference>
<dbReference type="InterPro" id="IPR039420">
    <property type="entry name" value="WalR-like"/>
</dbReference>
<evidence type="ECO:0000256" key="1">
    <source>
        <dbReference type="ARBA" id="ARBA00023015"/>
    </source>
</evidence>
<dbReference type="CDD" id="cd00383">
    <property type="entry name" value="trans_reg_C"/>
    <property type="match status" value="1"/>
</dbReference>
<dbReference type="InterPro" id="IPR001789">
    <property type="entry name" value="Sig_transdc_resp-reg_receiver"/>
</dbReference>
<evidence type="ECO:0000256" key="3">
    <source>
        <dbReference type="ARBA" id="ARBA00023163"/>
    </source>
</evidence>
<dbReference type="Gene3D" id="3.40.50.2300">
    <property type="match status" value="1"/>
</dbReference>
<keyword evidence="2 5" id="KW-0238">DNA-binding</keyword>
<name>A0ABT5WQE4_9SPHN</name>
<dbReference type="RefSeq" id="WP_275227306.1">
    <property type="nucleotide sequence ID" value="NZ_JARESE010000015.1"/>
</dbReference>
<evidence type="ECO:0000313" key="8">
    <source>
        <dbReference type="EMBL" id="MDE8651208.1"/>
    </source>
</evidence>
<dbReference type="InterPro" id="IPR001867">
    <property type="entry name" value="OmpR/PhoB-type_DNA-bd"/>
</dbReference>
<dbReference type="Gene3D" id="6.10.250.690">
    <property type="match status" value="1"/>
</dbReference>
<sequence>MRIMIVEDDRRLARGMEVLLNAAGFVVDILSSGEEALQIAESVPYSAIVLDLGLPDLDGLEVLQRLRRRSVNTPILISTARDSLADRVNGLDQGADDYLAKPFHLRELESRVRALARRGQGTPDPVLKIGELTFDRLSRTAYLNDTAIELRRRELAVLETLLNRPGKVVTKERLAAEVFNFNDAVAPNALEVYVARLRRKLLPNGPVIRTIRGLGYMIDAK</sequence>
<protein>
    <submittedName>
        <fullName evidence="8">Response regulator transcription factor</fullName>
    </submittedName>
</protein>
<accession>A0ABT5WQE4</accession>
<dbReference type="InterPro" id="IPR036388">
    <property type="entry name" value="WH-like_DNA-bd_sf"/>
</dbReference>
<dbReference type="Pfam" id="PF00072">
    <property type="entry name" value="Response_reg"/>
    <property type="match status" value="1"/>
</dbReference>
<feature type="domain" description="Response regulatory" evidence="6">
    <location>
        <begin position="2"/>
        <end position="116"/>
    </location>
</feature>